<sequence length="78" mass="8863">MAIWVTALQKPHFVMSSSFNKDIRALRFSSSVSPRLLARTSIAWIGWDASFPFAAFCNLVRLRPKTSSLRMPFSVSRD</sequence>
<dbReference type="EMBL" id="KR029596">
    <property type="protein sequence ID" value="AKH47672.1"/>
    <property type="molecule type" value="Genomic_DNA"/>
</dbReference>
<protein>
    <submittedName>
        <fullName evidence="1">Uncharacterized protein</fullName>
    </submittedName>
</protein>
<organism evidence="1">
    <name type="scientific">uncultured marine virus</name>
    <dbReference type="NCBI Taxonomy" id="186617"/>
    <lineage>
        <taxon>Viruses</taxon>
        <taxon>environmental samples</taxon>
    </lineage>
</organism>
<reference evidence="1" key="1">
    <citation type="journal article" date="2015" name="Front. Microbiol.">
        <title>Combining genomic sequencing methods to explore viral diversity and reveal potential virus-host interactions.</title>
        <authorList>
            <person name="Chow C.E."/>
            <person name="Winget D.M."/>
            <person name="White R.A.III."/>
            <person name="Hallam S.J."/>
            <person name="Suttle C.A."/>
        </authorList>
    </citation>
    <scope>NUCLEOTIDE SEQUENCE</scope>
    <source>
        <strain evidence="1">Oxic1_1</strain>
    </source>
</reference>
<name>A0A0F7L8C6_9VIRU</name>
<reference evidence="1" key="2">
    <citation type="submission" date="2015-03" db="EMBL/GenBank/DDBJ databases">
        <authorList>
            <person name="Chow C.-E.T."/>
            <person name="Winget D.M."/>
            <person name="White R.A.III."/>
            <person name="Hallam S.J."/>
            <person name="Suttle C.A."/>
        </authorList>
    </citation>
    <scope>NUCLEOTIDE SEQUENCE</scope>
    <source>
        <strain evidence="1">Oxic1_1</strain>
    </source>
</reference>
<proteinExistence type="predicted"/>
<accession>A0A0F7L8C6</accession>
<evidence type="ECO:0000313" key="1">
    <source>
        <dbReference type="EMBL" id="AKH47672.1"/>
    </source>
</evidence>